<dbReference type="RefSeq" id="WP_359773612.1">
    <property type="nucleotide sequence ID" value="NZ_JBEYRR010000001.1"/>
</dbReference>
<evidence type="ECO:0008006" key="4">
    <source>
        <dbReference type="Google" id="ProtNLM"/>
    </source>
</evidence>
<evidence type="ECO:0000256" key="1">
    <source>
        <dbReference type="SAM" id="MobiDB-lite"/>
    </source>
</evidence>
<accession>A0ABV3M5B0</accession>
<proteinExistence type="predicted"/>
<feature type="compositionally biased region" description="Low complexity" evidence="1">
    <location>
        <begin position="7"/>
        <end position="18"/>
    </location>
</feature>
<organism evidence="2 3">
    <name type="scientific">Streptomyces huasconensis</name>
    <dbReference type="NCBI Taxonomy" id="1854574"/>
    <lineage>
        <taxon>Bacteria</taxon>
        <taxon>Bacillati</taxon>
        <taxon>Actinomycetota</taxon>
        <taxon>Actinomycetes</taxon>
        <taxon>Kitasatosporales</taxon>
        <taxon>Streptomycetaceae</taxon>
        <taxon>Streptomyces</taxon>
    </lineage>
</organism>
<name>A0ABV3M5B0_9ACTN</name>
<evidence type="ECO:0000313" key="2">
    <source>
        <dbReference type="EMBL" id="MEW2366884.1"/>
    </source>
</evidence>
<feature type="region of interest" description="Disordered" evidence="1">
    <location>
        <begin position="1"/>
        <end position="42"/>
    </location>
</feature>
<reference evidence="2 3" key="1">
    <citation type="submission" date="2024-06" db="EMBL/GenBank/DDBJ databases">
        <title>The Natural Products Discovery Center: Release of the First 8490 Sequenced Strains for Exploring Actinobacteria Biosynthetic Diversity.</title>
        <authorList>
            <person name="Kalkreuter E."/>
            <person name="Kautsar S.A."/>
            <person name="Yang D."/>
            <person name="Bader C.D."/>
            <person name="Teijaro C.N."/>
            <person name="Fluegel L."/>
            <person name="Davis C.M."/>
            <person name="Simpson J.R."/>
            <person name="Lauterbach L."/>
            <person name="Steele A.D."/>
            <person name="Gui C."/>
            <person name="Meng S."/>
            <person name="Li G."/>
            <person name="Viehrig K."/>
            <person name="Ye F."/>
            <person name="Su P."/>
            <person name="Kiefer A.F."/>
            <person name="Nichols A."/>
            <person name="Cepeda A.J."/>
            <person name="Yan W."/>
            <person name="Fan B."/>
            <person name="Jiang Y."/>
            <person name="Adhikari A."/>
            <person name="Zheng C.-J."/>
            <person name="Schuster L."/>
            <person name="Cowan T.M."/>
            <person name="Smanski M.J."/>
            <person name="Chevrette M.G."/>
            <person name="De Carvalho L.P.S."/>
            <person name="Shen B."/>
        </authorList>
    </citation>
    <scope>NUCLEOTIDE SEQUENCE [LARGE SCALE GENOMIC DNA]</scope>
    <source>
        <strain evidence="2 3">NPDC047833</strain>
    </source>
</reference>
<evidence type="ECO:0000313" key="3">
    <source>
        <dbReference type="Proteomes" id="UP001553843"/>
    </source>
</evidence>
<dbReference type="EMBL" id="JBEYRS010000020">
    <property type="protein sequence ID" value="MEW2366884.1"/>
    <property type="molecule type" value="Genomic_DNA"/>
</dbReference>
<feature type="region of interest" description="Disordered" evidence="1">
    <location>
        <begin position="282"/>
        <end position="301"/>
    </location>
</feature>
<gene>
    <name evidence="2" type="ORF">AB0887_33660</name>
</gene>
<protein>
    <recommendedName>
        <fullName evidence="4">Helix-turn-helix domain-containing protein</fullName>
    </recommendedName>
</protein>
<keyword evidence="3" id="KW-1185">Reference proteome</keyword>
<dbReference type="Proteomes" id="UP001553843">
    <property type="component" value="Unassembled WGS sequence"/>
</dbReference>
<sequence length="301" mass="31559">MPEKTNAPVAAECPAPACQETSASREPAGGTLGNNRSATRAKPSLCGSCVDSLRAVLYALPQLHLECGRLLTGATAPLRERITGGGRAPGIPLNTAAVEARSAMLTTLASWAGLAAEHAGRPGPERTVPALAQWLAGELPRLAAHPAAGEFSKEVHRLAAAARRVVSPGPAHRATVGSCVEPGCGGKLVALTGAGPGGLGEIRCDTEAAHSWKEYEWSLLRRRLTARGAVAAGRAGKTAPTRWLAPQDVSLLWRVPLGSVYRLAAEHNWRRERRGGRAYYDESDVRSTLDARPAARGRSGS</sequence>
<comment type="caution">
    <text evidence="2">The sequence shown here is derived from an EMBL/GenBank/DDBJ whole genome shotgun (WGS) entry which is preliminary data.</text>
</comment>